<reference evidence="2" key="1">
    <citation type="submission" date="2023-10" db="EMBL/GenBank/DDBJ databases">
        <title>Genome assembly of Pristionchus species.</title>
        <authorList>
            <person name="Yoshida K."/>
            <person name="Sommer R.J."/>
        </authorList>
    </citation>
    <scope>NUCLEOTIDE SEQUENCE</scope>
    <source>
        <strain evidence="2">RS0144</strain>
    </source>
</reference>
<accession>A0AAV5SCX1</accession>
<organism evidence="2 3">
    <name type="scientific">Pristionchus entomophagus</name>
    <dbReference type="NCBI Taxonomy" id="358040"/>
    <lineage>
        <taxon>Eukaryota</taxon>
        <taxon>Metazoa</taxon>
        <taxon>Ecdysozoa</taxon>
        <taxon>Nematoda</taxon>
        <taxon>Chromadorea</taxon>
        <taxon>Rhabditida</taxon>
        <taxon>Rhabditina</taxon>
        <taxon>Diplogasteromorpha</taxon>
        <taxon>Diplogasteroidea</taxon>
        <taxon>Neodiplogasteridae</taxon>
        <taxon>Pristionchus</taxon>
    </lineage>
</organism>
<evidence type="ECO:0008006" key="4">
    <source>
        <dbReference type="Google" id="ProtNLM"/>
    </source>
</evidence>
<dbReference type="Proteomes" id="UP001432027">
    <property type="component" value="Unassembled WGS sequence"/>
</dbReference>
<evidence type="ECO:0000313" key="2">
    <source>
        <dbReference type="EMBL" id="GMS80898.1"/>
    </source>
</evidence>
<feature type="region of interest" description="Disordered" evidence="1">
    <location>
        <begin position="40"/>
        <end position="70"/>
    </location>
</feature>
<sequence>LFIFSAPNYLNYKNDCCIVKVSASFQVYFVVFRSINKSGKTPAVTPKKARHRIASNSRRDAEESQEDRMG</sequence>
<dbReference type="InterPro" id="IPR029052">
    <property type="entry name" value="Metallo-depent_PP-like"/>
</dbReference>
<feature type="compositionally biased region" description="Basic and acidic residues" evidence="1">
    <location>
        <begin position="57"/>
        <end position="70"/>
    </location>
</feature>
<dbReference type="EMBL" id="BTSX01000001">
    <property type="protein sequence ID" value="GMS80898.1"/>
    <property type="molecule type" value="Genomic_DNA"/>
</dbReference>
<gene>
    <name evidence="2" type="ORF">PENTCL1PPCAC_3073</name>
</gene>
<name>A0AAV5SCX1_9BILA</name>
<evidence type="ECO:0000313" key="3">
    <source>
        <dbReference type="Proteomes" id="UP001432027"/>
    </source>
</evidence>
<dbReference type="AlphaFoldDB" id="A0AAV5SCX1"/>
<proteinExistence type="predicted"/>
<evidence type="ECO:0000256" key="1">
    <source>
        <dbReference type="SAM" id="MobiDB-lite"/>
    </source>
</evidence>
<feature type="non-terminal residue" evidence="2">
    <location>
        <position position="1"/>
    </location>
</feature>
<comment type="caution">
    <text evidence="2">The sequence shown here is derived from an EMBL/GenBank/DDBJ whole genome shotgun (WGS) entry which is preliminary data.</text>
</comment>
<keyword evidence="3" id="KW-1185">Reference proteome</keyword>
<protein>
    <recommendedName>
        <fullName evidence="4">G protein-coupled receptor</fullName>
    </recommendedName>
</protein>
<dbReference type="SUPFAM" id="SSF56300">
    <property type="entry name" value="Metallo-dependent phosphatases"/>
    <property type="match status" value="1"/>
</dbReference>